<dbReference type="Gene3D" id="3.40.50.2300">
    <property type="match status" value="1"/>
</dbReference>
<gene>
    <name evidence="3" type="ORF">UFOPK3128_01307</name>
</gene>
<dbReference type="PANTHER" id="PTHR44591:SF3">
    <property type="entry name" value="RESPONSE REGULATORY DOMAIN-CONTAINING PROTEIN"/>
    <property type="match status" value="1"/>
</dbReference>
<accession>A0A6J7A4N5</accession>
<protein>
    <submittedName>
        <fullName evidence="3">Unannotated protein</fullName>
    </submittedName>
</protein>
<name>A0A6J7A4N5_9ZZZZ</name>
<dbReference type="InterPro" id="IPR001789">
    <property type="entry name" value="Sig_transdc_resp-reg_receiver"/>
</dbReference>
<keyword evidence="1" id="KW-0597">Phosphoprotein</keyword>
<organism evidence="3">
    <name type="scientific">freshwater metagenome</name>
    <dbReference type="NCBI Taxonomy" id="449393"/>
    <lineage>
        <taxon>unclassified sequences</taxon>
        <taxon>metagenomes</taxon>
        <taxon>ecological metagenomes</taxon>
    </lineage>
</organism>
<proteinExistence type="predicted"/>
<feature type="domain" description="Response regulatory" evidence="2">
    <location>
        <begin position="7"/>
        <end position="126"/>
    </location>
</feature>
<dbReference type="InterPro" id="IPR011006">
    <property type="entry name" value="CheY-like_superfamily"/>
</dbReference>
<dbReference type="AlphaFoldDB" id="A0A6J7A4N5"/>
<evidence type="ECO:0000259" key="2">
    <source>
        <dbReference type="PROSITE" id="PS50110"/>
    </source>
</evidence>
<dbReference type="GO" id="GO:0000160">
    <property type="term" value="P:phosphorelay signal transduction system"/>
    <property type="evidence" value="ECO:0007669"/>
    <property type="project" value="InterPro"/>
</dbReference>
<reference evidence="3" key="1">
    <citation type="submission" date="2020-05" db="EMBL/GenBank/DDBJ databases">
        <authorList>
            <person name="Chiriac C."/>
            <person name="Salcher M."/>
            <person name="Ghai R."/>
            <person name="Kavagutti S V."/>
        </authorList>
    </citation>
    <scope>NUCLEOTIDE SEQUENCE</scope>
</reference>
<dbReference type="SMART" id="SM00448">
    <property type="entry name" value="REC"/>
    <property type="match status" value="1"/>
</dbReference>
<dbReference type="PANTHER" id="PTHR44591">
    <property type="entry name" value="STRESS RESPONSE REGULATOR PROTEIN 1"/>
    <property type="match status" value="1"/>
</dbReference>
<dbReference type="EMBL" id="CAFAAZ010000018">
    <property type="protein sequence ID" value="CAB4827836.1"/>
    <property type="molecule type" value="Genomic_DNA"/>
</dbReference>
<evidence type="ECO:0000313" key="3">
    <source>
        <dbReference type="EMBL" id="CAB4827836.1"/>
    </source>
</evidence>
<dbReference type="SUPFAM" id="SSF52172">
    <property type="entry name" value="CheY-like"/>
    <property type="match status" value="1"/>
</dbReference>
<dbReference type="CDD" id="cd17535">
    <property type="entry name" value="REC_NarL-like"/>
    <property type="match status" value="1"/>
</dbReference>
<dbReference type="InterPro" id="IPR058245">
    <property type="entry name" value="NreC/VraR/RcsB-like_REC"/>
</dbReference>
<dbReference type="PROSITE" id="PS50110">
    <property type="entry name" value="RESPONSE_REGULATORY"/>
    <property type="match status" value="1"/>
</dbReference>
<dbReference type="Pfam" id="PF00072">
    <property type="entry name" value="Response_reg"/>
    <property type="match status" value="1"/>
</dbReference>
<sequence>MPKVDLRIMLVEDDEFTRATLRSALVAQGLDIVHDAGTVKGGLEAAKSLRPDVAVLDYNLGKGPNGIDLANQLRKFQPSIGIVLLTAFLNPAELDTKISQLPQGSRYLVKHSVNKIEVLVKEIQEAAKFKG</sequence>
<dbReference type="InterPro" id="IPR050595">
    <property type="entry name" value="Bact_response_regulator"/>
</dbReference>
<evidence type="ECO:0000256" key="1">
    <source>
        <dbReference type="ARBA" id="ARBA00022553"/>
    </source>
</evidence>